<dbReference type="OrthoDB" id="10265971at2759"/>
<dbReference type="GO" id="GO:0000077">
    <property type="term" value="P:DNA damage checkpoint signaling"/>
    <property type="evidence" value="ECO:0007669"/>
    <property type="project" value="TreeGrafter"/>
</dbReference>
<feature type="region of interest" description="Disordered" evidence="8">
    <location>
        <begin position="735"/>
        <end position="789"/>
    </location>
</feature>
<name>A0A165HQH6_XYLHT</name>
<feature type="compositionally biased region" description="Acidic residues" evidence="8">
    <location>
        <begin position="838"/>
        <end position="848"/>
    </location>
</feature>
<feature type="compositionally biased region" description="Basic residues" evidence="8">
    <location>
        <begin position="49"/>
        <end position="67"/>
    </location>
</feature>
<comment type="subcellular location">
    <subcellularLocation>
        <location evidence="1">Nucleus</location>
    </subcellularLocation>
</comment>
<dbReference type="AlphaFoldDB" id="A0A165HQH6"/>
<feature type="region of interest" description="Disordered" evidence="8">
    <location>
        <begin position="834"/>
        <end position="921"/>
    </location>
</feature>
<dbReference type="InParanoid" id="A0A165HQH6"/>
<evidence type="ECO:0000256" key="4">
    <source>
        <dbReference type="ARBA" id="ARBA00022763"/>
    </source>
</evidence>
<evidence type="ECO:0000256" key="6">
    <source>
        <dbReference type="ARBA" id="ARBA00023242"/>
    </source>
</evidence>
<feature type="region of interest" description="Disordered" evidence="8">
    <location>
        <begin position="1"/>
        <end position="173"/>
    </location>
</feature>
<dbReference type="InterPro" id="IPR027417">
    <property type="entry name" value="P-loop_NTPase"/>
</dbReference>
<organism evidence="10 11">
    <name type="scientific">Xylona heveae (strain CBS 132557 / TC161)</name>
    <dbReference type="NCBI Taxonomy" id="1328760"/>
    <lineage>
        <taxon>Eukaryota</taxon>
        <taxon>Fungi</taxon>
        <taxon>Dikarya</taxon>
        <taxon>Ascomycota</taxon>
        <taxon>Pezizomycotina</taxon>
        <taxon>Xylonomycetes</taxon>
        <taxon>Xylonales</taxon>
        <taxon>Xylonaceae</taxon>
        <taxon>Xylona</taxon>
    </lineage>
</organism>
<feature type="compositionally biased region" description="Polar residues" evidence="8">
    <location>
        <begin position="30"/>
        <end position="42"/>
    </location>
</feature>
<dbReference type="Pfam" id="PF03215">
    <property type="entry name" value="Rad17"/>
    <property type="match status" value="1"/>
</dbReference>
<dbReference type="Pfam" id="PF25812">
    <property type="entry name" value="RAD24_helical"/>
    <property type="match status" value="1"/>
</dbReference>
<dbReference type="SUPFAM" id="SSF52540">
    <property type="entry name" value="P-loop containing nucleoside triphosphate hydrolases"/>
    <property type="match status" value="1"/>
</dbReference>
<feature type="region of interest" description="Disordered" evidence="8">
    <location>
        <begin position="541"/>
        <end position="565"/>
    </location>
</feature>
<proteinExistence type="inferred from homology"/>
<gene>
    <name evidence="10" type="ORF">L228DRAFT_238351</name>
</gene>
<keyword evidence="6" id="KW-0539">Nucleus</keyword>
<dbReference type="GO" id="GO:0003689">
    <property type="term" value="F:DNA clamp loader activity"/>
    <property type="evidence" value="ECO:0007669"/>
    <property type="project" value="TreeGrafter"/>
</dbReference>
<comment type="similarity">
    <text evidence="2">Belongs to the rad17/RAD24 family.</text>
</comment>
<evidence type="ECO:0000256" key="1">
    <source>
        <dbReference type="ARBA" id="ARBA00004123"/>
    </source>
</evidence>
<dbReference type="RefSeq" id="XP_018189390.1">
    <property type="nucleotide sequence ID" value="XM_018331039.1"/>
</dbReference>
<dbReference type="GO" id="GO:0006281">
    <property type="term" value="P:DNA repair"/>
    <property type="evidence" value="ECO:0007669"/>
    <property type="project" value="InterPro"/>
</dbReference>
<evidence type="ECO:0000256" key="3">
    <source>
        <dbReference type="ARBA" id="ARBA00022741"/>
    </source>
</evidence>
<keyword evidence="3" id="KW-0547">Nucleotide-binding</keyword>
<dbReference type="GO" id="GO:0033314">
    <property type="term" value="P:mitotic DNA replication checkpoint signaling"/>
    <property type="evidence" value="ECO:0007669"/>
    <property type="project" value="TreeGrafter"/>
</dbReference>
<dbReference type="GeneID" id="28896176"/>
<evidence type="ECO:0000259" key="9">
    <source>
        <dbReference type="Pfam" id="PF25812"/>
    </source>
</evidence>
<evidence type="ECO:0000256" key="7">
    <source>
        <dbReference type="ARBA" id="ARBA00023306"/>
    </source>
</evidence>
<keyword evidence="4" id="KW-0227">DNA damage</keyword>
<dbReference type="GO" id="GO:0003682">
    <property type="term" value="F:chromatin binding"/>
    <property type="evidence" value="ECO:0007669"/>
    <property type="project" value="TreeGrafter"/>
</dbReference>
<evidence type="ECO:0000313" key="10">
    <source>
        <dbReference type="EMBL" id="KZF23835.1"/>
    </source>
</evidence>
<dbReference type="GO" id="GO:0005634">
    <property type="term" value="C:nucleus"/>
    <property type="evidence" value="ECO:0007669"/>
    <property type="project" value="UniProtKB-SubCell"/>
</dbReference>
<dbReference type="GO" id="GO:0005524">
    <property type="term" value="F:ATP binding"/>
    <property type="evidence" value="ECO:0007669"/>
    <property type="project" value="UniProtKB-KW"/>
</dbReference>
<dbReference type="STRING" id="1328760.A0A165HQH6"/>
<dbReference type="PANTHER" id="PTHR12172:SF0">
    <property type="entry name" value="CELL CYCLE CHECKPOINT PROTEIN RAD17"/>
    <property type="match status" value="1"/>
</dbReference>
<evidence type="ECO:0000313" key="11">
    <source>
        <dbReference type="Proteomes" id="UP000076632"/>
    </source>
</evidence>
<keyword evidence="11" id="KW-1185">Reference proteome</keyword>
<dbReference type="InterPro" id="IPR057927">
    <property type="entry name" value="RAD24-like_helical"/>
</dbReference>
<keyword evidence="7" id="KW-0131">Cell cycle</keyword>
<feature type="compositionally biased region" description="Polar residues" evidence="8">
    <location>
        <begin position="92"/>
        <end position="103"/>
    </location>
</feature>
<protein>
    <recommendedName>
        <fullName evidence="9">Checkpoint protein RAD24-like helical bundle domain-containing protein</fullName>
    </recommendedName>
</protein>
<dbReference type="InterPro" id="IPR004582">
    <property type="entry name" value="Checkpoint_prot_Rad17_Rad24"/>
</dbReference>
<evidence type="ECO:0000256" key="2">
    <source>
        <dbReference type="ARBA" id="ARBA00006168"/>
    </source>
</evidence>
<dbReference type="Proteomes" id="UP000076632">
    <property type="component" value="Unassembled WGS sequence"/>
</dbReference>
<sequence length="921" mass="99732">MGPTPAKRQKQLVEPPDDEVKPTKRRQTEKPVSSSDSRNAPSIDTEKRGTRKRQPTTRSHGNLRHSKTSTTSRTSELTASPQKEKQKPSAKGQGSQSLYTFFTPSAERQRSPSANRSLEKEDVEEDTIEDDFPDETSNLRLPSRQASAPEGATKTENVKTKSVLPANKAPRASQRFLKASADGSTSAGSSARSSNVWQVDDNRPWAEKYAPISLDELAVHKKKVSDVSNWLSRALKGLDRKRLLVLKGPSGSGKTTTLSLLSRALGFDILEWRNPLGAEYSSDGYVSASAQFGDFIGRGGKFGSLEFAGTGTPSASKPTAAVTPTQASGKQKVILIEEFPSASSRQSASLQNFRSTILQYLAATTSSTGNFFASSESPAAPIVMVITETLLTTSTAAADSFTAHRLLGPQIMNHTGTSVMEFNPIAPTFLSKALDLIIKKEARISGRRKAPSSIVLQTLGGVGDIRSAVASLEFLCLRGDEAGDWGGRVAVAVKGKRGATDGTKLTKMERDSLELVTQREASLGIFHAVGKVMYNKREDPAINPAEERPPQPPNHLPQHHRPKVSQVSVDDLIDATGTDTQTFVAALHENYILSCDNSSSEDAMDAINGCIDAISDSDLLAPEWTGGFGSGRMGGGFGRGAFQGASSDNLRQDEISFQLAVLGILFALPYPVKRRAPPASLSSDGRGRWNRGQNSRSDAYKMFFPSSLRLWRRSEEISDMVDLYMNQLIKDQMTADSSHTVTEEVGSVESRKHNTSSFNSSIAEHSSSTPTPSSQTNTSPKPSSLMIPSGNSARREMLLERLPYTALIQRRGNKSASSNLQMLDQITSFRGIGGASDELLDDEGDEDTVPPVRDWTTDRDPDSVFPGSRSASSFLPLKREPPARRQPAHSSRPPDTSGIPGLSFESQVQKLVLSDDDIEDD</sequence>
<evidence type="ECO:0000256" key="8">
    <source>
        <dbReference type="SAM" id="MobiDB-lite"/>
    </source>
</evidence>
<keyword evidence="5" id="KW-0067">ATP-binding</keyword>
<feature type="domain" description="Checkpoint protein RAD24-like helical bundle" evidence="9">
    <location>
        <begin position="520"/>
        <end position="623"/>
    </location>
</feature>
<feature type="compositionally biased region" description="Polar residues" evidence="8">
    <location>
        <begin position="755"/>
        <end position="765"/>
    </location>
</feature>
<dbReference type="Gene3D" id="3.40.50.300">
    <property type="entry name" value="P-loop containing nucleotide triphosphate hydrolases"/>
    <property type="match status" value="1"/>
</dbReference>
<dbReference type="PANTHER" id="PTHR12172">
    <property type="entry name" value="CELL CYCLE CHECKPOINT PROTEIN RAD17"/>
    <property type="match status" value="1"/>
</dbReference>
<feature type="compositionally biased region" description="Basic and acidic residues" evidence="8">
    <location>
        <begin position="18"/>
        <end position="29"/>
    </location>
</feature>
<accession>A0A165HQH6</accession>
<reference evidence="10 11" key="1">
    <citation type="journal article" date="2016" name="Fungal Biol.">
        <title>The genome of Xylona heveae provides a window into fungal endophytism.</title>
        <authorList>
            <person name="Gazis R."/>
            <person name="Kuo A."/>
            <person name="Riley R."/>
            <person name="LaButti K."/>
            <person name="Lipzen A."/>
            <person name="Lin J."/>
            <person name="Amirebrahimi M."/>
            <person name="Hesse C.N."/>
            <person name="Spatafora J.W."/>
            <person name="Henrissat B."/>
            <person name="Hainaut M."/>
            <person name="Grigoriev I.V."/>
            <person name="Hibbett D.S."/>
        </authorList>
    </citation>
    <scope>NUCLEOTIDE SEQUENCE [LARGE SCALE GENOMIC DNA]</scope>
    <source>
        <strain evidence="10 11">TC161</strain>
    </source>
</reference>
<feature type="compositionally biased region" description="Low complexity" evidence="8">
    <location>
        <begin position="766"/>
        <end position="784"/>
    </location>
</feature>
<feature type="compositionally biased region" description="Low complexity" evidence="8">
    <location>
        <begin position="68"/>
        <end position="80"/>
    </location>
</feature>
<dbReference type="OMA" id="YNKREDP"/>
<feature type="compositionally biased region" description="Polar residues" evidence="8">
    <location>
        <begin position="135"/>
        <end position="146"/>
    </location>
</feature>
<evidence type="ECO:0000256" key="5">
    <source>
        <dbReference type="ARBA" id="ARBA00022840"/>
    </source>
</evidence>
<dbReference type="EMBL" id="KV407457">
    <property type="protein sequence ID" value="KZF23835.1"/>
    <property type="molecule type" value="Genomic_DNA"/>
</dbReference>
<feature type="compositionally biased region" description="Acidic residues" evidence="8">
    <location>
        <begin position="121"/>
        <end position="134"/>
    </location>
</feature>